<gene>
    <name evidence="2" type="ORF">EDC45_1705</name>
</gene>
<dbReference type="EMBL" id="SNYQ01000007">
    <property type="protein sequence ID" value="TDQ57035.1"/>
    <property type="molecule type" value="Genomic_DNA"/>
</dbReference>
<dbReference type="InterPro" id="IPR033469">
    <property type="entry name" value="CYTH-like_dom_sf"/>
</dbReference>
<dbReference type="RefSeq" id="WP_133545405.1">
    <property type="nucleotide sequence ID" value="NZ_SNYQ01000007.1"/>
</dbReference>
<comment type="caution">
    <text evidence="2">The sequence shown here is derived from an EMBL/GenBank/DDBJ whole genome shotgun (WGS) entry which is preliminary data.</text>
</comment>
<dbReference type="OrthoDB" id="3034217at2"/>
<dbReference type="PROSITE" id="PS51707">
    <property type="entry name" value="CYTH"/>
    <property type="match status" value="1"/>
</dbReference>
<evidence type="ECO:0000259" key="1">
    <source>
        <dbReference type="PROSITE" id="PS51707"/>
    </source>
</evidence>
<dbReference type="AlphaFoldDB" id="A0A4R6VGP1"/>
<dbReference type="GO" id="GO:0046872">
    <property type="term" value="F:metal ion binding"/>
    <property type="evidence" value="ECO:0007669"/>
    <property type="project" value="TreeGrafter"/>
</dbReference>
<dbReference type="InterPro" id="IPR039013">
    <property type="entry name" value="YgiF"/>
</dbReference>
<reference evidence="2 3" key="1">
    <citation type="submission" date="2019-03" db="EMBL/GenBank/DDBJ databases">
        <title>Genomic Encyclopedia of Type Strains, Phase IV (KMG-IV): sequencing the most valuable type-strain genomes for metagenomic binning, comparative biology and taxonomic classification.</title>
        <authorList>
            <person name="Goeker M."/>
        </authorList>
    </citation>
    <scope>NUCLEOTIDE SEQUENCE [LARGE SCALE GENOMIC DNA]</scope>
    <source>
        <strain evidence="2 3">DSM 28403</strain>
    </source>
</reference>
<name>A0A4R6VGP1_9PAST</name>
<dbReference type="Gene3D" id="2.40.320.10">
    <property type="entry name" value="Hypothetical Protein Pfu-838710-001"/>
    <property type="match status" value="1"/>
</dbReference>
<keyword evidence="3" id="KW-1185">Reference proteome</keyword>
<dbReference type="GO" id="GO:0050355">
    <property type="term" value="F:inorganic triphosphate phosphatase activity"/>
    <property type="evidence" value="ECO:0007669"/>
    <property type="project" value="InterPro"/>
</dbReference>
<evidence type="ECO:0000313" key="3">
    <source>
        <dbReference type="Proteomes" id="UP000295657"/>
    </source>
</evidence>
<dbReference type="Proteomes" id="UP000295657">
    <property type="component" value="Unassembled WGS sequence"/>
</dbReference>
<protein>
    <submittedName>
        <fullName evidence="2">Inorganic triphosphatase YgiF</fullName>
    </submittedName>
</protein>
<feature type="domain" description="CYTH" evidence="1">
    <location>
        <begin position="2"/>
        <end position="203"/>
    </location>
</feature>
<dbReference type="InterPro" id="IPR023577">
    <property type="entry name" value="CYTH_domain"/>
</dbReference>
<sequence length="338" mass="37808">MSDEVELKLALDSGVCPALLREIRRFKVLSEKSDYLTNCYYDTEYHYFSAAQMGLRVRCEGGRFTLTLKSGGKVTGGLHIRPEYNVSLDSEAPDLARLVPLLPEGLVPDSVLQQPLQAIFSTDFERRSWLLQSASGAQIEVALDQGVIQAGNAQEGICELELELKTGELADLLDFVAELKLSGAVRFSSRSKAERGYQLAGLKVPPPQDWAKGWLDTFNQAERAEKTQQKITALLGYEQALIEDTLQSAPTPDFTQTVERVGAFFNLYHYYCTQGECLGENEALRQSNEELLEEIKAIIRTHSANWDNQEALQALSAILQQPDYVHRMCALIRLSQNK</sequence>
<dbReference type="SUPFAM" id="SSF55154">
    <property type="entry name" value="CYTH-like phosphatases"/>
    <property type="match status" value="1"/>
</dbReference>
<organism evidence="2 3">
    <name type="scientific">Mesocricetibacter intestinalis</name>
    <dbReference type="NCBI Taxonomy" id="1521930"/>
    <lineage>
        <taxon>Bacteria</taxon>
        <taxon>Pseudomonadati</taxon>
        <taxon>Pseudomonadota</taxon>
        <taxon>Gammaproteobacteria</taxon>
        <taxon>Pasteurellales</taxon>
        <taxon>Pasteurellaceae</taxon>
        <taxon>Mesocricetibacter</taxon>
    </lineage>
</organism>
<dbReference type="Pfam" id="PF01928">
    <property type="entry name" value="CYTH"/>
    <property type="match status" value="1"/>
</dbReference>
<evidence type="ECO:0000313" key="2">
    <source>
        <dbReference type="EMBL" id="TDQ57035.1"/>
    </source>
</evidence>
<accession>A0A4R6VGP1</accession>
<proteinExistence type="predicted"/>
<dbReference type="SMART" id="SM01118">
    <property type="entry name" value="CYTH"/>
    <property type="match status" value="1"/>
</dbReference>
<dbReference type="PANTHER" id="PTHR39569">
    <property type="entry name" value="INORGANIC TRIPHOSPHATASE"/>
    <property type="match status" value="1"/>
</dbReference>
<dbReference type="PANTHER" id="PTHR39569:SF1">
    <property type="entry name" value="INORGANIC TRIPHOSPHATASE"/>
    <property type="match status" value="1"/>
</dbReference>
<dbReference type="CDD" id="cd07756">
    <property type="entry name" value="CYTH-like_Pase_CHAD"/>
    <property type="match status" value="1"/>
</dbReference>